<sequence>MFAIYGNVQFVPGGYDDWQTAYDKLDEYVWANEPTTKTYYFGIPLENEDSFSKTDQMLAFEIYGKREDLYETHFSSPAMSTFLQKIPSTMSCGLDLTHYTQTSGFLDKSQSSVECQVIHDTKIACASPQARAVVLEKLASIAAREEKQKGTYTFVVLKSLDNETEVRIFERYESFQALEAHKSSKEMVEFWLGSKEEIKSMEGRAYVPNNKGWLTRVRHLGQSKSRL</sequence>
<dbReference type="PANTHER" id="PTHR40624:SF1">
    <property type="entry name" value="BIOSYNTHESIS MONOOXYGENASE, PUTATIVE (AFU_ORTHOLOGUE AFUA_1G12025)-RELATED"/>
    <property type="match status" value="1"/>
</dbReference>
<evidence type="ECO:0000313" key="2">
    <source>
        <dbReference type="EMBL" id="RDW77007.1"/>
    </source>
</evidence>
<dbReference type="AlphaFoldDB" id="A0A3D8RSF1"/>
<dbReference type="OrthoDB" id="5328688at2759"/>
<dbReference type="EMBL" id="PDLM01000005">
    <property type="protein sequence ID" value="RDW77007.1"/>
    <property type="molecule type" value="Genomic_DNA"/>
</dbReference>
<organism evidence="2 3">
    <name type="scientific">Coleophoma cylindrospora</name>
    <dbReference type="NCBI Taxonomy" id="1849047"/>
    <lineage>
        <taxon>Eukaryota</taxon>
        <taxon>Fungi</taxon>
        <taxon>Dikarya</taxon>
        <taxon>Ascomycota</taxon>
        <taxon>Pezizomycotina</taxon>
        <taxon>Leotiomycetes</taxon>
        <taxon>Helotiales</taxon>
        <taxon>Dermateaceae</taxon>
        <taxon>Coleophoma</taxon>
    </lineage>
</organism>
<dbReference type="InterPro" id="IPR007138">
    <property type="entry name" value="ABM_dom"/>
</dbReference>
<dbReference type="InterPro" id="IPR011008">
    <property type="entry name" value="Dimeric_a/b-barrel"/>
</dbReference>
<name>A0A3D8RSF1_9HELO</name>
<feature type="domain" description="ABM" evidence="1">
    <location>
        <begin position="127"/>
        <end position="190"/>
    </location>
</feature>
<dbReference type="PANTHER" id="PTHR40624">
    <property type="entry name" value="BIOSYNTHESIS MONOOXYGENASE, PUTATIVE (AFU_ORTHOLOGUE AFUA_1G12025)-RELATED"/>
    <property type="match status" value="1"/>
</dbReference>
<evidence type="ECO:0000259" key="1">
    <source>
        <dbReference type="Pfam" id="PF03992"/>
    </source>
</evidence>
<dbReference type="Gene3D" id="3.30.70.100">
    <property type="match status" value="2"/>
</dbReference>
<reference evidence="2 3" key="1">
    <citation type="journal article" date="2018" name="IMA Fungus">
        <title>IMA Genome-F 9: Draft genome sequence of Annulohypoxylon stygium, Aspergillus mulundensis, Berkeleyomyces basicola (syn. Thielaviopsis basicola), Ceratocystis smalleyi, two Cercospora beticola strains, Coleophoma cylindrospora, Fusarium fracticaudum, Phialophora cf. hyalina, and Morchella septimelata.</title>
        <authorList>
            <person name="Wingfield B.D."/>
            <person name="Bills G.F."/>
            <person name="Dong Y."/>
            <person name="Huang W."/>
            <person name="Nel W.J."/>
            <person name="Swalarsk-Parry B.S."/>
            <person name="Vaghefi N."/>
            <person name="Wilken P.M."/>
            <person name="An Z."/>
            <person name="de Beer Z.W."/>
            <person name="De Vos L."/>
            <person name="Chen L."/>
            <person name="Duong T.A."/>
            <person name="Gao Y."/>
            <person name="Hammerbacher A."/>
            <person name="Kikkert J.R."/>
            <person name="Li Y."/>
            <person name="Li H."/>
            <person name="Li K."/>
            <person name="Li Q."/>
            <person name="Liu X."/>
            <person name="Ma X."/>
            <person name="Naidoo K."/>
            <person name="Pethybridge S.J."/>
            <person name="Sun J."/>
            <person name="Steenkamp E.T."/>
            <person name="van der Nest M.A."/>
            <person name="van Wyk S."/>
            <person name="Wingfield M.J."/>
            <person name="Xiong C."/>
            <person name="Yue Q."/>
            <person name="Zhang X."/>
        </authorList>
    </citation>
    <scope>NUCLEOTIDE SEQUENCE [LARGE SCALE GENOMIC DNA]</scope>
    <source>
        <strain evidence="2 3">BP6252</strain>
    </source>
</reference>
<dbReference type="STRING" id="1849047.A0A3D8RSF1"/>
<accession>A0A3D8RSF1</accession>
<dbReference type="SUPFAM" id="SSF54909">
    <property type="entry name" value="Dimeric alpha+beta barrel"/>
    <property type="match status" value="2"/>
</dbReference>
<gene>
    <name evidence="2" type="ORF">BP6252_05060</name>
</gene>
<proteinExistence type="predicted"/>
<protein>
    <recommendedName>
        <fullName evidence="1">ABM domain-containing protein</fullName>
    </recommendedName>
</protein>
<keyword evidence="3" id="KW-1185">Reference proteome</keyword>
<dbReference type="Pfam" id="PF03992">
    <property type="entry name" value="ABM"/>
    <property type="match status" value="1"/>
</dbReference>
<dbReference type="Proteomes" id="UP000256645">
    <property type="component" value="Unassembled WGS sequence"/>
</dbReference>
<comment type="caution">
    <text evidence="2">The sequence shown here is derived from an EMBL/GenBank/DDBJ whole genome shotgun (WGS) entry which is preliminary data.</text>
</comment>
<evidence type="ECO:0000313" key="3">
    <source>
        <dbReference type="Proteomes" id="UP000256645"/>
    </source>
</evidence>